<dbReference type="PROSITE" id="PS00108">
    <property type="entry name" value="PROTEIN_KINASE_ST"/>
    <property type="match status" value="1"/>
</dbReference>
<dbReference type="PANTHER" id="PTHR48013:SF25">
    <property type="entry name" value="MAP KINASE KINASE PBS2"/>
    <property type="match status" value="1"/>
</dbReference>
<dbReference type="GO" id="GO:0004674">
    <property type="term" value="F:protein serine/threonine kinase activity"/>
    <property type="evidence" value="ECO:0007669"/>
    <property type="project" value="UniProtKB-KW"/>
</dbReference>
<dbReference type="Gene3D" id="1.10.510.10">
    <property type="entry name" value="Transferase(Phosphotransferase) domain 1"/>
    <property type="match status" value="1"/>
</dbReference>
<dbReference type="PROSITE" id="PS50011">
    <property type="entry name" value="PROTEIN_KINASE_DOM"/>
    <property type="match status" value="1"/>
</dbReference>
<dbReference type="EC" id="2.7.12.2" evidence="8"/>
<dbReference type="Proteomes" id="UP001139887">
    <property type="component" value="Unassembled WGS sequence"/>
</dbReference>
<dbReference type="SMART" id="SM00220">
    <property type="entry name" value="S_TKc"/>
    <property type="match status" value="1"/>
</dbReference>
<evidence type="ECO:0000256" key="4">
    <source>
        <dbReference type="ARBA" id="ARBA00022741"/>
    </source>
</evidence>
<name>A0A9W8IGY9_9FUNG</name>
<evidence type="ECO:0000256" key="5">
    <source>
        <dbReference type="ARBA" id="ARBA00022777"/>
    </source>
</evidence>
<evidence type="ECO:0000256" key="6">
    <source>
        <dbReference type="ARBA" id="ARBA00022840"/>
    </source>
</evidence>
<dbReference type="EMBL" id="JANBUW010000007">
    <property type="protein sequence ID" value="KAJ2851971.1"/>
    <property type="molecule type" value="Genomic_DNA"/>
</dbReference>
<evidence type="ECO:0000256" key="13">
    <source>
        <dbReference type="RuleBase" id="RU000304"/>
    </source>
</evidence>
<evidence type="ECO:0000256" key="2">
    <source>
        <dbReference type="ARBA" id="ARBA00022553"/>
    </source>
</evidence>
<evidence type="ECO:0000256" key="11">
    <source>
        <dbReference type="ARBA" id="ARBA00051693"/>
    </source>
</evidence>
<keyword evidence="3 16" id="KW-0808">Transferase</keyword>
<dbReference type="AlphaFoldDB" id="A0A9W8IGY9"/>
<evidence type="ECO:0000256" key="7">
    <source>
        <dbReference type="ARBA" id="ARBA00038035"/>
    </source>
</evidence>
<organism evidence="16 17">
    <name type="scientific">Coemansia brasiliensis</name>
    <dbReference type="NCBI Taxonomy" id="2650707"/>
    <lineage>
        <taxon>Eukaryota</taxon>
        <taxon>Fungi</taxon>
        <taxon>Fungi incertae sedis</taxon>
        <taxon>Zoopagomycota</taxon>
        <taxon>Kickxellomycotina</taxon>
        <taxon>Kickxellomycetes</taxon>
        <taxon>Kickxellales</taxon>
        <taxon>Kickxellaceae</taxon>
        <taxon>Coemansia</taxon>
    </lineage>
</organism>
<keyword evidence="2" id="KW-0597">Phosphoprotein</keyword>
<comment type="similarity">
    <text evidence="7">Belongs to the protein kinase superfamily. STE Ser/Thr protein kinase family. MAP kinase kinase subfamily.</text>
</comment>
<comment type="catalytic activity">
    <reaction evidence="10">
        <text>L-threonyl-[protein] + ATP = O-phospho-L-threonyl-[protein] + ADP + H(+)</text>
        <dbReference type="Rhea" id="RHEA:46608"/>
        <dbReference type="Rhea" id="RHEA-COMP:11060"/>
        <dbReference type="Rhea" id="RHEA-COMP:11605"/>
        <dbReference type="ChEBI" id="CHEBI:15378"/>
        <dbReference type="ChEBI" id="CHEBI:30013"/>
        <dbReference type="ChEBI" id="CHEBI:30616"/>
        <dbReference type="ChEBI" id="CHEBI:61977"/>
        <dbReference type="ChEBI" id="CHEBI:456216"/>
        <dbReference type="EC" id="2.7.12.2"/>
    </reaction>
</comment>
<dbReference type="SUPFAM" id="SSF56112">
    <property type="entry name" value="Protein kinase-like (PK-like)"/>
    <property type="match status" value="1"/>
</dbReference>
<dbReference type="InterPro" id="IPR000719">
    <property type="entry name" value="Prot_kinase_dom"/>
</dbReference>
<comment type="caution">
    <text evidence="16">The sequence shown here is derived from an EMBL/GenBank/DDBJ whole genome shotgun (WGS) entry which is preliminary data.</text>
</comment>
<dbReference type="FunFam" id="1.10.510.10:FF:000432">
    <property type="entry name" value="mitogen-activated protein kinase kinase 3"/>
    <property type="match status" value="1"/>
</dbReference>
<feature type="compositionally biased region" description="Low complexity" evidence="14">
    <location>
        <begin position="46"/>
        <end position="58"/>
    </location>
</feature>
<accession>A0A9W8IGY9</accession>
<keyword evidence="5 16" id="KW-0418">Kinase</keyword>
<dbReference type="FunFam" id="3.30.200.20:FF:000341">
    <property type="entry name" value="MAP kinase kinase PBS2"/>
    <property type="match status" value="1"/>
</dbReference>
<reference evidence="16" key="1">
    <citation type="submission" date="2022-07" db="EMBL/GenBank/DDBJ databases">
        <title>Phylogenomic reconstructions and comparative analyses of Kickxellomycotina fungi.</title>
        <authorList>
            <person name="Reynolds N.K."/>
            <person name="Stajich J.E."/>
            <person name="Barry K."/>
            <person name="Grigoriev I.V."/>
            <person name="Crous P."/>
            <person name="Smith M.E."/>
        </authorList>
    </citation>
    <scope>NUCLEOTIDE SEQUENCE</scope>
    <source>
        <strain evidence="16">NRRL 1566</strain>
    </source>
</reference>
<evidence type="ECO:0000256" key="9">
    <source>
        <dbReference type="ARBA" id="ARBA00049014"/>
    </source>
</evidence>
<evidence type="ECO:0000256" key="10">
    <source>
        <dbReference type="ARBA" id="ARBA00049299"/>
    </source>
</evidence>
<evidence type="ECO:0000313" key="17">
    <source>
        <dbReference type="Proteomes" id="UP001139887"/>
    </source>
</evidence>
<gene>
    <name evidence="16" type="primary">wis1</name>
    <name evidence="16" type="ORF">IWW36_000744</name>
</gene>
<dbReference type="Pfam" id="PF00069">
    <property type="entry name" value="Pkinase"/>
    <property type="match status" value="1"/>
</dbReference>
<dbReference type="InterPro" id="IPR017441">
    <property type="entry name" value="Protein_kinase_ATP_BS"/>
</dbReference>
<keyword evidence="17" id="KW-1185">Reference proteome</keyword>
<dbReference type="InterPro" id="IPR011009">
    <property type="entry name" value="Kinase-like_dom_sf"/>
</dbReference>
<evidence type="ECO:0000256" key="3">
    <source>
        <dbReference type="ARBA" id="ARBA00022679"/>
    </source>
</evidence>
<feature type="binding site" evidence="12">
    <location>
        <position position="147"/>
    </location>
    <ligand>
        <name>ATP</name>
        <dbReference type="ChEBI" id="CHEBI:30616"/>
    </ligand>
</feature>
<dbReference type="GO" id="GO:0038066">
    <property type="term" value="P:p38MAPK cascade"/>
    <property type="evidence" value="ECO:0007669"/>
    <property type="project" value="UniProtKB-ARBA"/>
</dbReference>
<evidence type="ECO:0000313" key="16">
    <source>
        <dbReference type="EMBL" id="KAJ2851971.1"/>
    </source>
</evidence>
<dbReference type="PROSITE" id="PS00107">
    <property type="entry name" value="PROTEIN_KINASE_ATP"/>
    <property type="match status" value="1"/>
</dbReference>
<protein>
    <recommendedName>
        <fullName evidence="8">mitogen-activated protein kinase kinase</fullName>
        <ecNumber evidence="8">2.7.12.2</ecNumber>
    </recommendedName>
</protein>
<evidence type="ECO:0000259" key="15">
    <source>
        <dbReference type="PROSITE" id="PS50011"/>
    </source>
</evidence>
<evidence type="ECO:0000256" key="1">
    <source>
        <dbReference type="ARBA" id="ARBA00022527"/>
    </source>
</evidence>
<sequence length="415" mass="45610">MPRNKPGLSLSQLGFRMEDNASPIPGIPSNAANRGDSRAPSNGTEKPIQIQQKQQQQPGAIGASSQGNAGSQTGLSFLDFKDFVDPTGKLSFEGKAVISANGVDFSNGKSYQISMAQMKVLEVLGRGQYGVVHKVFHQPTHVTMALKEIRLELNKRALQQIIMELDVLHKARSPYIVDFYGAFFVESCVYYCMEYMDFGSLDRLYPSGIPEAVLAKITLSVVKGLQFLKTKLNIMHRDVKPTNILVNKKGEVKLCDFGVSGELNKSLAKTHVGCQSYMAPERIVGTSGPEGYTIQSDVWSLGLTIIEVATARFPYDTAGFTNIFDQLNAIVNGDPPKLPSSRYSPNACDFVAKCLAKESKNRPNYQKLLDHPWLAEAESSEVDMEEWASRAHALFLTRSNASNSSKMPPPARPPQ</sequence>
<dbReference type="GO" id="GO:0032991">
    <property type="term" value="C:protein-containing complex"/>
    <property type="evidence" value="ECO:0007669"/>
    <property type="project" value="UniProtKB-ARBA"/>
</dbReference>
<feature type="domain" description="Protein kinase" evidence="15">
    <location>
        <begin position="118"/>
        <end position="374"/>
    </location>
</feature>
<proteinExistence type="inferred from homology"/>
<evidence type="ECO:0000256" key="14">
    <source>
        <dbReference type="SAM" id="MobiDB-lite"/>
    </source>
</evidence>
<dbReference type="GO" id="GO:0071474">
    <property type="term" value="P:cellular hyperosmotic response"/>
    <property type="evidence" value="ECO:0007669"/>
    <property type="project" value="TreeGrafter"/>
</dbReference>
<dbReference type="GO" id="GO:0005737">
    <property type="term" value="C:cytoplasm"/>
    <property type="evidence" value="ECO:0007669"/>
    <property type="project" value="UniProtKB-ARBA"/>
</dbReference>
<comment type="catalytic activity">
    <reaction evidence="11">
        <text>L-tyrosyl-[protein] + ATP = O-phospho-L-tyrosyl-[protein] + ADP + H(+)</text>
        <dbReference type="Rhea" id="RHEA:10596"/>
        <dbReference type="Rhea" id="RHEA-COMP:10136"/>
        <dbReference type="Rhea" id="RHEA-COMP:20101"/>
        <dbReference type="ChEBI" id="CHEBI:15378"/>
        <dbReference type="ChEBI" id="CHEBI:30616"/>
        <dbReference type="ChEBI" id="CHEBI:46858"/>
        <dbReference type="ChEBI" id="CHEBI:61978"/>
        <dbReference type="ChEBI" id="CHEBI:456216"/>
        <dbReference type="EC" id="2.7.12.2"/>
    </reaction>
</comment>
<keyword evidence="1 13" id="KW-0723">Serine/threonine-protein kinase</keyword>
<evidence type="ECO:0000256" key="12">
    <source>
        <dbReference type="PROSITE-ProRule" id="PRU10141"/>
    </source>
</evidence>
<evidence type="ECO:0000256" key="8">
    <source>
        <dbReference type="ARBA" id="ARBA00038999"/>
    </source>
</evidence>
<dbReference type="GO" id="GO:0004708">
    <property type="term" value="F:MAP kinase kinase activity"/>
    <property type="evidence" value="ECO:0007669"/>
    <property type="project" value="UniProtKB-EC"/>
</dbReference>
<dbReference type="InterPro" id="IPR008271">
    <property type="entry name" value="Ser/Thr_kinase_AS"/>
</dbReference>
<dbReference type="Gene3D" id="3.30.200.20">
    <property type="entry name" value="Phosphorylase Kinase, domain 1"/>
    <property type="match status" value="1"/>
</dbReference>
<keyword evidence="6 12" id="KW-0067">ATP-binding</keyword>
<dbReference type="OrthoDB" id="10252354at2759"/>
<comment type="catalytic activity">
    <reaction evidence="9">
        <text>L-seryl-[protein] + ATP = O-phospho-L-seryl-[protein] + ADP + H(+)</text>
        <dbReference type="Rhea" id="RHEA:17989"/>
        <dbReference type="Rhea" id="RHEA-COMP:9863"/>
        <dbReference type="Rhea" id="RHEA-COMP:11604"/>
        <dbReference type="ChEBI" id="CHEBI:15378"/>
        <dbReference type="ChEBI" id="CHEBI:29999"/>
        <dbReference type="ChEBI" id="CHEBI:30616"/>
        <dbReference type="ChEBI" id="CHEBI:83421"/>
        <dbReference type="ChEBI" id="CHEBI:456216"/>
        <dbReference type="EC" id="2.7.12.2"/>
    </reaction>
</comment>
<dbReference type="GO" id="GO:0005524">
    <property type="term" value="F:ATP binding"/>
    <property type="evidence" value="ECO:0007669"/>
    <property type="project" value="UniProtKB-UniRule"/>
</dbReference>
<keyword evidence="4 12" id="KW-0547">Nucleotide-binding</keyword>
<feature type="region of interest" description="Disordered" evidence="14">
    <location>
        <begin position="1"/>
        <end position="68"/>
    </location>
</feature>
<dbReference type="PANTHER" id="PTHR48013">
    <property type="entry name" value="DUAL SPECIFICITY MITOGEN-ACTIVATED PROTEIN KINASE KINASE 5-RELATED"/>
    <property type="match status" value="1"/>
</dbReference>